<dbReference type="InterPro" id="IPR051400">
    <property type="entry name" value="HAD-like_hydrolase"/>
</dbReference>
<accession>A0A833A008</accession>
<reference evidence="6" key="1">
    <citation type="journal article" date="2020" name="ISME J.">
        <title>Gammaproteobacteria mediating utilization of methyl-, sulfur- and petroleum organic compounds in deep ocean hydrothermal plumes.</title>
        <authorList>
            <person name="Zhou Z."/>
            <person name="Liu Y."/>
            <person name="Pan J."/>
            <person name="Cron B.R."/>
            <person name="Toner B.M."/>
            <person name="Anantharaman K."/>
            <person name="Breier J.A."/>
            <person name="Dick G.J."/>
            <person name="Li M."/>
        </authorList>
    </citation>
    <scope>NUCLEOTIDE SEQUENCE</scope>
    <source>
        <strain evidence="6">SZUA-1515</strain>
    </source>
</reference>
<dbReference type="Gene3D" id="1.10.150.520">
    <property type="match status" value="1"/>
</dbReference>
<dbReference type="EMBL" id="DQVM01000162">
    <property type="protein sequence ID" value="HIQ30496.1"/>
    <property type="molecule type" value="Genomic_DNA"/>
</dbReference>
<keyword evidence="4 6" id="KW-0378">Hydrolase</keyword>
<dbReference type="CDD" id="cd07505">
    <property type="entry name" value="HAD_BPGM-like"/>
    <property type="match status" value="1"/>
</dbReference>
<dbReference type="InterPro" id="IPR023214">
    <property type="entry name" value="HAD_sf"/>
</dbReference>
<dbReference type="AlphaFoldDB" id="A0A833A008"/>
<dbReference type="NCBIfam" id="TIGR01509">
    <property type="entry name" value="HAD-SF-IA-v3"/>
    <property type="match status" value="1"/>
</dbReference>
<gene>
    <name evidence="6" type="ORF">EYH45_08070</name>
</gene>
<dbReference type="PANTHER" id="PTHR46470:SF2">
    <property type="entry name" value="GLYCERALDEHYDE 3-PHOSPHATE PHOSPHATASE"/>
    <property type="match status" value="1"/>
</dbReference>
<dbReference type="NCBIfam" id="TIGR01549">
    <property type="entry name" value="HAD-SF-IA-v1"/>
    <property type="match status" value="1"/>
</dbReference>
<keyword evidence="5" id="KW-0460">Magnesium</keyword>
<dbReference type="Pfam" id="PF00702">
    <property type="entry name" value="Hydrolase"/>
    <property type="match status" value="1"/>
</dbReference>
<name>A0A833A008_CALS0</name>
<comment type="cofactor">
    <cofactor evidence="1">
        <name>Mg(2+)</name>
        <dbReference type="ChEBI" id="CHEBI:18420"/>
    </cofactor>
</comment>
<comment type="caution">
    <text evidence="6">The sequence shown here is derived from an EMBL/GenBank/DDBJ whole genome shotgun (WGS) entry which is preliminary data.</text>
</comment>
<evidence type="ECO:0000256" key="1">
    <source>
        <dbReference type="ARBA" id="ARBA00001946"/>
    </source>
</evidence>
<evidence type="ECO:0000313" key="7">
    <source>
        <dbReference type="Proteomes" id="UP000608579"/>
    </source>
</evidence>
<evidence type="ECO:0000256" key="5">
    <source>
        <dbReference type="ARBA" id="ARBA00022842"/>
    </source>
</evidence>
<dbReference type="Proteomes" id="UP000608579">
    <property type="component" value="Unassembled WGS sequence"/>
</dbReference>
<evidence type="ECO:0000256" key="2">
    <source>
        <dbReference type="ARBA" id="ARBA00007958"/>
    </source>
</evidence>
<dbReference type="InterPro" id="IPR006439">
    <property type="entry name" value="HAD-SF_hydro_IA"/>
</dbReference>
<dbReference type="SFLD" id="SFLDG01129">
    <property type="entry name" value="C1.5:_HAD__Beta-PGM__Phosphata"/>
    <property type="match status" value="1"/>
</dbReference>
<dbReference type="Gene3D" id="3.40.50.1000">
    <property type="entry name" value="HAD superfamily/HAD-like"/>
    <property type="match status" value="1"/>
</dbReference>
<comment type="similarity">
    <text evidence="2">Belongs to the HAD-like hydrolase superfamily.</text>
</comment>
<dbReference type="GO" id="GO:0046872">
    <property type="term" value="F:metal ion binding"/>
    <property type="evidence" value="ECO:0007669"/>
    <property type="project" value="UniProtKB-KW"/>
</dbReference>
<evidence type="ECO:0000313" key="6">
    <source>
        <dbReference type="EMBL" id="HIQ30496.1"/>
    </source>
</evidence>
<dbReference type="GO" id="GO:0016791">
    <property type="term" value="F:phosphatase activity"/>
    <property type="evidence" value="ECO:0007669"/>
    <property type="project" value="TreeGrafter"/>
</dbReference>
<sequence>MNLGEIKAVVFDIDGTLYRSQEYERHLYLMIVKTISWFTGLDIQQAAERLRQEKYKHRTVSRSVEAMGIHSRMFFDKLAEHVEPRKYIAKNPEAIAVLNTLRRRGYKIALHTNSGRKLAEKVLEAIGIGDNCYDVLITSDEAEPKPSQEGYLLCAAKLNVKPSEALYVGDRPEVELKPAKEMGMKTALINNQSSAAFIDHNLRTLEDLLNILADRRMHT</sequence>
<dbReference type="SFLD" id="SFLDS00003">
    <property type="entry name" value="Haloacid_Dehalogenase"/>
    <property type="match status" value="1"/>
</dbReference>
<dbReference type="SUPFAM" id="SSF56784">
    <property type="entry name" value="HAD-like"/>
    <property type="match status" value="1"/>
</dbReference>
<keyword evidence="3" id="KW-0479">Metal-binding</keyword>
<proteinExistence type="inferred from homology"/>
<evidence type="ECO:0000256" key="3">
    <source>
        <dbReference type="ARBA" id="ARBA00022723"/>
    </source>
</evidence>
<dbReference type="GO" id="GO:0044281">
    <property type="term" value="P:small molecule metabolic process"/>
    <property type="evidence" value="ECO:0007669"/>
    <property type="project" value="UniProtKB-ARBA"/>
</dbReference>
<evidence type="ECO:0000256" key="4">
    <source>
        <dbReference type="ARBA" id="ARBA00022801"/>
    </source>
</evidence>
<organism evidence="6 7">
    <name type="scientific">Caldiarchaeum subterraneum</name>
    <dbReference type="NCBI Taxonomy" id="311458"/>
    <lineage>
        <taxon>Archaea</taxon>
        <taxon>Nitrososphaerota</taxon>
        <taxon>Candidatus Caldarchaeales</taxon>
        <taxon>Candidatus Caldarchaeaceae</taxon>
        <taxon>Candidatus Caldarchaeum</taxon>
    </lineage>
</organism>
<protein>
    <submittedName>
        <fullName evidence="6">HAD family hydrolase</fullName>
    </submittedName>
</protein>
<dbReference type="PANTHER" id="PTHR46470">
    <property type="entry name" value="N-ACYLNEURAMINATE-9-PHOSPHATASE"/>
    <property type="match status" value="1"/>
</dbReference>
<dbReference type="InterPro" id="IPR036412">
    <property type="entry name" value="HAD-like_sf"/>
</dbReference>